<name>A0A3L8S418_CHLGU</name>
<dbReference type="AlphaFoldDB" id="A0A3L8S418"/>
<reference evidence="1 2" key="1">
    <citation type="journal article" date="2018" name="Proc. R. Soc. B">
        <title>A non-coding region near Follistatin controls head colour polymorphism in the Gouldian finch.</title>
        <authorList>
            <person name="Toomey M.B."/>
            <person name="Marques C.I."/>
            <person name="Andrade P."/>
            <person name="Araujo P.M."/>
            <person name="Sabatino S."/>
            <person name="Gazda M.A."/>
            <person name="Afonso S."/>
            <person name="Lopes R.J."/>
            <person name="Corbo J.C."/>
            <person name="Carneiro M."/>
        </authorList>
    </citation>
    <scope>NUCLEOTIDE SEQUENCE [LARGE SCALE GENOMIC DNA]</scope>
    <source>
        <strain evidence="1">Red01</strain>
        <tissue evidence="1">Muscle</tissue>
    </source>
</reference>
<dbReference type="Proteomes" id="UP000276834">
    <property type="component" value="Unassembled WGS sequence"/>
</dbReference>
<accession>A0A3L8S418</accession>
<comment type="caution">
    <text evidence="1">The sequence shown here is derived from an EMBL/GenBank/DDBJ whole genome shotgun (WGS) entry which is preliminary data.</text>
</comment>
<keyword evidence="2" id="KW-1185">Reference proteome</keyword>
<dbReference type="EMBL" id="QUSF01000066">
    <property type="protein sequence ID" value="RLV96870.1"/>
    <property type="molecule type" value="Genomic_DNA"/>
</dbReference>
<evidence type="ECO:0000313" key="1">
    <source>
        <dbReference type="EMBL" id="RLV96870.1"/>
    </source>
</evidence>
<organism evidence="1 2">
    <name type="scientific">Chloebia gouldiae</name>
    <name type="common">Gouldian finch</name>
    <name type="synonym">Erythrura gouldiae</name>
    <dbReference type="NCBI Taxonomy" id="44316"/>
    <lineage>
        <taxon>Eukaryota</taxon>
        <taxon>Metazoa</taxon>
        <taxon>Chordata</taxon>
        <taxon>Craniata</taxon>
        <taxon>Vertebrata</taxon>
        <taxon>Euteleostomi</taxon>
        <taxon>Archelosauria</taxon>
        <taxon>Archosauria</taxon>
        <taxon>Dinosauria</taxon>
        <taxon>Saurischia</taxon>
        <taxon>Theropoda</taxon>
        <taxon>Coelurosauria</taxon>
        <taxon>Aves</taxon>
        <taxon>Neognathae</taxon>
        <taxon>Neoaves</taxon>
        <taxon>Telluraves</taxon>
        <taxon>Australaves</taxon>
        <taxon>Passeriformes</taxon>
        <taxon>Passeroidea</taxon>
        <taxon>Passeridae</taxon>
        <taxon>Chloebia</taxon>
    </lineage>
</organism>
<gene>
    <name evidence="1" type="ORF">DV515_00012373</name>
</gene>
<sequence length="115" mass="12160">MEAGLSSLHKPEKNPTEICPGSLPGDVVFLKAIEDFLLLSDWIDGPESPAVLSSLIHTIDTVMAHLSHNLEGSSEGNSLPLTLEGSSAVAVLDMRALAVLELPWGYVGKNSELAP</sequence>
<evidence type="ECO:0000313" key="2">
    <source>
        <dbReference type="Proteomes" id="UP000276834"/>
    </source>
</evidence>
<protein>
    <submittedName>
        <fullName evidence="1">Uncharacterized protein</fullName>
    </submittedName>
</protein>
<proteinExistence type="predicted"/>